<organism evidence="8 9">
    <name type="scientific">Longimonas halophila</name>
    <dbReference type="NCBI Taxonomy" id="1469170"/>
    <lineage>
        <taxon>Bacteria</taxon>
        <taxon>Pseudomonadati</taxon>
        <taxon>Rhodothermota</taxon>
        <taxon>Rhodothermia</taxon>
        <taxon>Rhodothermales</taxon>
        <taxon>Salisaetaceae</taxon>
        <taxon>Longimonas</taxon>
    </lineage>
</organism>
<sequence length="344" mass="38192">MNTWIRWALAILAALATGIGLAGGLLAFSSNTPTFDGERSVTIPEGTSFETTLDSLESAGLLTSTRSMRWFGQLTGWQNQVKAGHYAFASGASNWDLLDTIRKGLQTPVRVTIPPGTTPEVAAQRAARNMAFDADAFRAALSDSSLADELGTTPTDLFGYMLPDTYHFYWQTSPASVVEHIKTSFDRFAEQDLRDGLDAHDLNVHDAAILASIVEWETGLSDEKPRVAGVYLNRLEIGMPLQADPTVQYAVMEEEGSKRRLLFADYDIEHDYNTYQFRGLPPGPLTNPSRSSLRAVARPESHSYLYFVADGTGGHTFSRTLREHNRAAQDYYELMRQRRAQQNN</sequence>
<dbReference type="HAMAP" id="MF_02065">
    <property type="entry name" value="MltG"/>
    <property type="match status" value="1"/>
</dbReference>
<dbReference type="OrthoDB" id="9814591at2"/>
<comment type="function">
    <text evidence="7">Functions as a peptidoglycan terminase that cleaves nascent peptidoglycan strands endolytically to terminate their elongation.</text>
</comment>
<keyword evidence="6 7" id="KW-0961">Cell wall biogenesis/degradation</keyword>
<dbReference type="EMBL" id="PDEP01000009">
    <property type="protein sequence ID" value="PEN06228.1"/>
    <property type="molecule type" value="Genomic_DNA"/>
</dbReference>
<accession>A0A2H3NRR1</accession>
<comment type="similarity">
    <text evidence="7">Belongs to the transglycosylase MltG family.</text>
</comment>
<dbReference type="PANTHER" id="PTHR30518:SF2">
    <property type="entry name" value="ENDOLYTIC MUREIN TRANSGLYCOSYLASE"/>
    <property type="match status" value="1"/>
</dbReference>
<dbReference type="AlphaFoldDB" id="A0A2H3NRR1"/>
<dbReference type="GO" id="GO:0005886">
    <property type="term" value="C:plasma membrane"/>
    <property type="evidence" value="ECO:0007669"/>
    <property type="project" value="UniProtKB-UniRule"/>
</dbReference>
<name>A0A2H3NRR1_9BACT</name>
<evidence type="ECO:0000256" key="4">
    <source>
        <dbReference type="ARBA" id="ARBA00023136"/>
    </source>
</evidence>
<feature type="site" description="Important for catalytic activity" evidence="7">
    <location>
        <position position="217"/>
    </location>
</feature>
<comment type="caution">
    <text evidence="8">The sequence shown here is derived from an EMBL/GenBank/DDBJ whole genome shotgun (WGS) entry which is preliminary data.</text>
</comment>
<keyword evidence="4 7" id="KW-0472">Membrane</keyword>
<dbReference type="Gene3D" id="3.30.160.60">
    <property type="entry name" value="Classic Zinc Finger"/>
    <property type="match status" value="1"/>
</dbReference>
<dbReference type="FunFam" id="3.30.160.60:FF:000242">
    <property type="entry name" value="Endolytic murein transglycosylase"/>
    <property type="match status" value="1"/>
</dbReference>
<protein>
    <recommendedName>
        <fullName evidence="7">Endolytic murein transglycosylase</fullName>
        <ecNumber evidence="7">4.2.2.29</ecNumber>
    </recommendedName>
    <alternativeName>
        <fullName evidence="7">Peptidoglycan lytic transglycosylase</fullName>
    </alternativeName>
    <alternativeName>
        <fullName evidence="7">Peptidoglycan polymerization terminase</fullName>
    </alternativeName>
</protein>
<dbReference type="Pfam" id="PF02618">
    <property type="entry name" value="YceG"/>
    <property type="match status" value="1"/>
</dbReference>
<evidence type="ECO:0000256" key="6">
    <source>
        <dbReference type="ARBA" id="ARBA00023316"/>
    </source>
</evidence>
<evidence type="ECO:0000256" key="2">
    <source>
        <dbReference type="ARBA" id="ARBA00022692"/>
    </source>
</evidence>
<dbReference type="RefSeq" id="WP_098062575.1">
    <property type="nucleotide sequence ID" value="NZ_PDEP01000009.1"/>
</dbReference>
<dbReference type="PANTHER" id="PTHR30518">
    <property type="entry name" value="ENDOLYTIC MUREIN TRANSGLYCOSYLASE"/>
    <property type="match status" value="1"/>
</dbReference>
<evidence type="ECO:0000256" key="3">
    <source>
        <dbReference type="ARBA" id="ARBA00022989"/>
    </source>
</evidence>
<dbReference type="NCBIfam" id="TIGR00247">
    <property type="entry name" value="endolytic transglycosylase MltG"/>
    <property type="match status" value="1"/>
</dbReference>
<dbReference type="Gene3D" id="3.30.1490.480">
    <property type="entry name" value="Endolytic murein transglycosylase"/>
    <property type="match status" value="1"/>
</dbReference>
<keyword evidence="5 7" id="KW-0456">Lyase</keyword>
<reference evidence="8 9" key="1">
    <citation type="submission" date="2017-10" db="EMBL/GenBank/DDBJ databases">
        <title>Draft genome of Longimonas halophila.</title>
        <authorList>
            <person name="Goh K.M."/>
            <person name="Shamsir M.S."/>
            <person name="Lim S.W."/>
        </authorList>
    </citation>
    <scope>NUCLEOTIDE SEQUENCE [LARGE SCALE GENOMIC DNA]</scope>
    <source>
        <strain evidence="8 9">KCTC 42399</strain>
    </source>
</reference>
<evidence type="ECO:0000256" key="1">
    <source>
        <dbReference type="ARBA" id="ARBA00022475"/>
    </source>
</evidence>
<evidence type="ECO:0000256" key="5">
    <source>
        <dbReference type="ARBA" id="ARBA00023239"/>
    </source>
</evidence>
<comment type="catalytic activity">
    <reaction evidence="7">
        <text>a peptidoglycan chain = a peptidoglycan chain with N-acetyl-1,6-anhydromuramyl-[peptide] at the reducing end + a peptidoglycan chain with N-acetylglucosamine at the non-reducing end.</text>
        <dbReference type="EC" id="4.2.2.29"/>
    </reaction>
</comment>
<proteinExistence type="inferred from homology"/>
<evidence type="ECO:0000313" key="8">
    <source>
        <dbReference type="EMBL" id="PEN06228.1"/>
    </source>
</evidence>
<keyword evidence="9" id="KW-1185">Reference proteome</keyword>
<keyword evidence="2 7" id="KW-0812">Transmembrane</keyword>
<keyword evidence="3 7" id="KW-1133">Transmembrane helix</keyword>
<dbReference type="InterPro" id="IPR003770">
    <property type="entry name" value="MLTG-like"/>
</dbReference>
<gene>
    <name evidence="7" type="primary">mltG</name>
    <name evidence="8" type="ORF">CRI93_10405</name>
</gene>
<dbReference type="EC" id="4.2.2.29" evidence="7"/>
<dbReference type="GO" id="GO:0008932">
    <property type="term" value="F:lytic endotransglycosylase activity"/>
    <property type="evidence" value="ECO:0007669"/>
    <property type="project" value="UniProtKB-UniRule"/>
</dbReference>
<dbReference type="Proteomes" id="UP000221024">
    <property type="component" value="Unassembled WGS sequence"/>
</dbReference>
<dbReference type="GO" id="GO:0009252">
    <property type="term" value="P:peptidoglycan biosynthetic process"/>
    <property type="evidence" value="ECO:0007669"/>
    <property type="project" value="UniProtKB-UniRule"/>
</dbReference>
<evidence type="ECO:0000313" key="9">
    <source>
        <dbReference type="Proteomes" id="UP000221024"/>
    </source>
</evidence>
<dbReference type="GO" id="GO:0071555">
    <property type="term" value="P:cell wall organization"/>
    <property type="evidence" value="ECO:0007669"/>
    <property type="project" value="UniProtKB-KW"/>
</dbReference>
<evidence type="ECO:0000256" key="7">
    <source>
        <dbReference type="HAMAP-Rule" id="MF_02065"/>
    </source>
</evidence>
<keyword evidence="1 7" id="KW-1003">Cell membrane</keyword>
<dbReference type="CDD" id="cd08010">
    <property type="entry name" value="MltG_like"/>
    <property type="match status" value="1"/>
</dbReference>